<organism evidence="9 10">
    <name type="scientific">Anaerovibrio lipolyticus DSM 3074</name>
    <dbReference type="NCBI Taxonomy" id="1120997"/>
    <lineage>
        <taxon>Bacteria</taxon>
        <taxon>Bacillati</taxon>
        <taxon>Bacillota</taxon>
        <taxon>Negativicutes</taxon>
        <taxon>Selenomonadales</taxon>
        <taxon>Selenomonadaceae</taxon>
        <taxon>Anaerovibrio</taxon>
    </lineage>
</organism>
<dbReference type="Proteomes" id="UP000191240">
    <property type="component" value="Unassembled WGS sequence"/>
</dbReference>
<feature type="transmembrane region" description="Helical" evidence="8">
    <location>
        <begin position="12"/>
        <end position="31"/>
    </location>
</feature>
<keyword evidence="7 9" id="KW-0012">Acyltransferase</keyword>
<evidence type="ECO:0000313" key="10">
    <source>
        <dbReference type="Proteomes" id="UP000191240"/>
    </source>
</evidence>
<evidence type="ECO:0000256" key="7">
    <source>
        <dbReference type="PIRNR" id="PIRNR016636"/>
    </source>
</evidence>
<reference evidence="9 10" key="1">
    <citation type="submission" date="2016-11" db="EMBL/GenBank/DDBJ databases">
        <authorList>
            <person name="Jaros S."/>
            <person name="Januszkiewicz K."/>
            <person name="Wedrychowicz H."/>
        </authorList>
    </citation>
    <scope>NUCLEOTIDE SEQUENCE [LARGE SCALE GENOMIC DNA]</scope>
    <source>
        <strain evidence="9 10">DSM 3074</strain>
    </source>
</reference>
<evidence type="ECO:0000256" key="5">
    <source>
        <dbReference type="ARBA" id="ARBA00022989"/>
    </source>
</evidence>
<gene>
    <name evidence="9" type="ORF">SAMN02745671_00009</name>
</gene>
<dbReference type="GO" id="GO:0005886">
    <property type="term" value="C:plasma membrane"/>
    <property type="evidence" value="ECO:0007669"/>
    <property type="project" value="UniProtKB-SubCell"/>
</dbReference>
<dbReference type="InterPro" id="IPR004299">
    <property type="entry name" value="MBOAT_fam"/>
</dbReference>
<accession>A0A1M5ZWY7</accession>
<feature type="transmembrane region" description="Helical" evidence="8">
    <location>
        <begin position="327"/>
        <end position="346"/>
    </location>
</feature>
<dbReference type="InterPro" id="IPR028362">
    <property type="entry name" value="AlgI"/>
</dbReference>
<evidence type="ECO:0000256" key="6">
    <source>
        <dbReference type="ARBA" id="ARBA00023136"/>
    </source>
</evidence>
<dbReference type="GO" id="GO:0016746">
    <property type="term" value="F:acyltransferase activity"/>
    <property type="evidence" value="ECO:0007669"/>
    <property type="project" value="UniProtKB-KW"/>
</dbReference>
<evidence type="ECO:0000256" key="3">
    <source>
        <dbReference type="ARBA" id="ARBA00022475"/>
    </source>
</evidence>
<dbReference type="PANTHER" id="PTHR13285">
    <property type="entry name" value="ACYLTRANSFERASE"/>
    <property type="match status" value="1"/>
</dbReference>
<proteinExistence type="inferred from homology"/>
<comment type="similarity">
    <text evidence="2 7">Belongs to the membrane-bound acyltransferase family.</text>
</comment>
<evidence type="ECO:0000256" key="2">
    <source>
        <dbReference type="ARBA" id="ARBA00010323"/>
    </source>
</evidence>
<keyword evidence="7 9" id="KW-0808">Transferase</keyword>
<feature type="transmembrane region" description="Helical" evidence="8">
    <location>
        <begin position="83"/>
        <end position="105"/>
    </location>
</feature>
<protein>
    <submittedName>
        <fullName evidence="9">D-alanyl-lipoteichoic acid acyltransferase DltB, MBOAT superfamily</fullName>
    </submittedName>
</protein>
<dbReference type="InterPro" id="IPR051085">
    <property type="entry name" value="MB_O-acyltransferase"/>
</dbReference>
<keyword evidence="5 8" id="KW-1133">Transmembrane helix</keyword>
<keyword evidence="3 7" id="KW-1003">Cell membrane</keyword>
<comment type="subcellular location">
    <subcellularLocation>
        <location evidence="1">Cell membrane</location>
        <topology evidence="1">Multi-pass membrane protein</topology>
    </subcellularLocation>
</comment>
<feature type="transmembrane region" description="Helical" evidence="8">
    <location>
        <begin position="352"/>
        <end position="371"/>
    </location>
</feature>
<dbReference type="Pfam" id="PF03062">
    <property type="entry name" value="MBOAT"/>
    <property type="match status" value="1"/>
</dbReference>
<dbReference type="PANTHER" id="PTHR13285:SF18">
    <property type="entry name" value="PROTEIN-CYSTEINE N-PALMITOYLTRANSFERASE RASP"/>
    <property type="match status" value="1"/>
</dbReference>
<evidence type="ECO:0000256" key="1">
    <source>
        <dbReference type="ARBA" id="ARBA00004651"/>
    </source>
</evidence>
<dbReference type="PIRSF" id="PIRSF016636">
    <property type="entry name" value="AlgI_DltB"/>
    <property type="match status" value="1"/>
</dbReference>
<feature type="transmembrane region" description="Helical" evidence="8">
    <location>
        <begin position="383"/>
        <end position="399"/>
    </location>
</feature>
<evidence type="ECO:0000256" key="4">
    <source>
        <dbReference type="ARBA" id="ARBA00022692"/>
    </source>
</evidence>
<dbReference type="AlphaFoldDB" id="A0A1M5ZWY7"/>
<dbReference type="EMBL" id="FQYW01000003">
    <property type="protein sequence ID" value="SHI28774.1"/>
    <property type="molecule type" value="Genomic_DNA"/>
</dbReference>
<keyword evidence="6 7" id="KW-0472">Membrane</keyword>
<dbReference type="PIRSF" id="PIRSF500217">
    <property type="entry name" value="AlgI"/>
    <property type="match status" value="1"/>
</dbReference>
<evidence type="ECO:0000313" key="9">
    <source>
        <dbReference type="EMBL" id="SHI28774.1"/>
    </source>
</evidence>
<evidence type="ECO:0000256" key="8">
    <source>
        <dbReference type="SAM" id="Phobius"/>
    </source>
</evidence>
<name>A0A1M5ZWY7_9FIRM</name>
<dbReference type="InterPro" id="IPR024194">
    <property type="entry name" value="Ac/AlaTfrase_AlgI/DltB"/>
</dbReference>
<feature type="transmembrane region" description="Helical" evidence="8">
    <location>
        <begin position="419"/>
        <end position="440"/>
    </location>
</feature>
<dbReference type="GO" id="GO:0042121">
    <property type="term" value="P:alginic acid biosynthetic process"/>
    <property type="evidence" value="ECO:0007669"/>
    <property type="project" value="InterPro"/>
</dbReference>
<feature type="transmembrane region" description="Helical" evidence="8">
    <location>
        <begin position="43"/>
        <end position="63"/>
    </location>
</feature>
<sequence>MASYYFYMSWNPQYVVLILGTTIVSYISAIILERTESTTQKKLVLAVTSLICLGVLFVFKYFNFISESVAYVCAQLALPLHPVTLQVLLPVGISFYTFQTLSYVIDVYKGKVKAEHHFGQYATFISFFPQLVAGPIERTPNLLPQIKSVKKFDYDEAVYGLRLMAWGFFKKLVVADNAAIIVDNVYGSLGKCTGFDLLLAVFLFTLQIYCDFSGYSDIAIGSARILGIKLMTNFKSPYWSGSLKEFWGRWHISLSTWFRDYLYIPLGGSRCSALRHNINIMITFLVSGLWHGANWTFVLWGGIHGIIQVIENVLSFNKIEKHGLRRILSILFIFVVCNIAWVFFRARTISDAFYILGNIIVPTGGIEWYLHSGIGIFKSDVRALLYPIALIFVFDYVSLKQDVLEWLSHRKTILRWGIYIVIIYWTILKMPLATSSFIYFQF</sequence>
<keyword evidence="4 8" id="KW-0812">Transmembrane</keyword>